<dbReference type="RefSeq" id="WP_265789903.1">
    <property type="nucleotide sequence ID" value="NZ_BAABRS010000002.1"/>
</dbReference>
<gene>
    <name evidence="3" type="ORF">LQ318_10430</name>
</gene>
<keyword evidence="2" id="KW-0234">DNA repair</keyword>
<comment type="caution">
    <text evidence="3">The sequence shown here is derived from an EMBL/GenBank/DDBJ whole genome shotgun (WGS) entry which is preliminary data.</text>
</comment>
<evidence type="ECO:0000256" key="2">
    <source>
        <dbReference type="ARBA" id="ARBA00023204"/>
    </source>
</evidence>
<dbReference type="InterPro" id="IPR037046">
    <property type="entry name" value="AlkA_N_sf"/>
</dbReference>
<evidence type="ECO:0000313" key="3">
    <source>
        <dbReference type="EMBL" id="MCW9713323.1"/>
    </source>
</evidence>
<dbReference type="InterPro" id="IPR011257">
    <property type="entry name" value="DNA_glycosylase"/>
</dbReference>
<evidence type="ECO:0008006" key="5">
    <source>
        <dbReference type="Google" id="ProtNLM"/>
    </source>
</evidence>
<dbReference type="PANTHER" id="PTHR43003:SF5">
    <property type="entry name" value="DNA-3-METHYLADENINE GLYCOSYLASE"/>
    <property type="match status" value="1"/>
</dbReference>
<sequence length="315" mass="36305">MSSWTLKSIPPHDWFLCLDIDQYFDHEHNPEDVFEEGFRRPIPVGNRDVMVTTFFNGNPEQPEFHFESNEALDKSEIEEANKSLSRIFGTELDLRPLYDKAAEDPVLGPKLTDLYGLKRMARANLFEDTINRIIQMRLSHKPTAKKMVYKVRKNYGSLVTAQGENVPAWPRPHQLVKANPMSIRKLGPTKRKGEFIIGFAEDLLSGEQDLSELENCDPQTFYDAIKEVRGVGPTSAQQLMLFRNRTDAVFPSNKSKGKEKGHRRWIIMSYGDDPNNTTEEEFQQMISSWEGFEAAALEFLFVNWVLNEKEKEAKN</sequence>
<reference evidence="3 4" key="1">
    <citation type="submission" date="2021-11" db="EMBL/GenBank/DDBJ databases">
        <title>Aliifidinibius sp. nov., a new bacterium isolated from saline soil.</title>
        <authorList>
            <person name="Galisteo C."/>
            <person name="De La Haba R."/>
            <person name="Sanchez-Porro C."/>
            <person name="Ventosa A."/>
        </authorList>
    </citation>
    <scope>NUCLEOTIDE SEQUENCE [LARGE SCALE GENOMIC DNA]</scope>
    <source>
        <strain evidence="3 4">KACC 190600</strain>
    </source>
</reference>
<proteinExistence type="predicted"/>
<dbReference type="InterPro" id="IPR051912">
    <property type="entry name" value="Alkylbase_DNA_Glycosylase/TA"/>
</dbReference>
<dbReference type="EMBL" id="JAJNDC010000002">
    <property type="protein sequence ID" value="MCW9713323.1"/>
    <property type="molecule type" value="Genomic_DNA"/>
</dbReference>
<evidence type="ECO:0000313" key="4">
    <source>
        <dbReference type="Proteomes" id="UP001207337"/>
    </source>
</evidence>
<protein>
    <recommendedName>
        <fullName evidence="5">3-methyladenine DNA glycosylase/8-oxoguanine DNA glycosylase</fullName>
    </recommendedName>
</protein>
<dbReference type="Gene3D" id="1.10.340.30">
    <property type="entry name" value="Hypothetical protein, domain 2"/>
    <property type="match status" value="1"/>
</dbReference>
<dbReference type="SUPFAM" id="SSF48150">
    <property type="entry name" value="DNA-glycosylase"/>
    <property type="match status" value="1"/>
</dbReference>
<dbReference type="Proteomes" id="UP001207337">
    <property type="component" value="Unassembled WGS sequence"/>
</dbReference>
<keyword evidence="4" id="KW-1185">Reference proteome</keyword>
<organism evidence="3 4">
    <name type="scientific">Fodinibius salicampi</name>
    <dbReference type="NCBI Taxonomy" id="1920655"/>
    <lineage>
        <taxon>Bacteria</taxon>
        <taxon>Pseudomonadati</taxon>
        <taxon>Balneolota</taxon>
        <taxon>Balneolia</taxon>
        <taxon>Balneolales</taxon>
        <taxon>Balneolaceae</taxon>
        <taxon>Fodinibius</taxon>
    </lineage>
</organism>
<dbReference type="Gene3D" id="3.30.310.20">
    <property type="entry name" value="DNA-3-methyladenine glycosylase AlkA, N-terminal domain"/>
    <property type="match status" value="1"/>
</dbReference>
<evidence type="ECO:0000256" key="1">
    <source>
        <dbReference type="ARBA" id="ARBA00022763"/>
    </source>
</evidence>
<accession>A0ABT3PZM1</accession>
<name>A0ABT3PZM1_9BACT</name>
<dbReference type="PANTHER" id="PTHR43003">
    <property type="entry name" value="DNA-3-METHYLADENINE GLYCOSYLASE"/>
    <property type="match status" value="1"/>
</dbReference>
<keyword evidence="1" id="KW-0227">DNA damage</keyword>